<gene>
    <name evidence="4" type="ORF">SK854_35930</name>
</gene>
<evidence type="ECO:0000256" key="1">
    <source>
        <dbReference type="PROSITE-ProRule" id="PRU00169"/>
    </source>
</evidence>
<name>A0ABU4V6Y2_9PSEU</name>
<protein>
    <submittedName>
        <fullName evidence="4">Response regulator</fullName>
    </submittedName>
</protein>
<dbReference type="Proteomes" id="UP001285352">
    <property type="component" value="Unassembled WGS sequence"/>
</dbReference>
<evidence type="ECO:0000313" key="4">
    <source>
        <dbReference type="EMBL" id="MDX8147547.1"/>
    </source>
</evidence>
<evidence type="ECO:0000259" key="3">
    <source>
        <dbReference type="PROSITE" id="PS50110"/>
    </source>
</evidence>
<dbReference type="SUPFAM" id="SSF52172">
    <property type="entry name" value="CheY-like"/>
    <property type="match status" value="1"/>
</dbReference>
<evidence type="ECO:0000256" key="2">
    <source>
        <dbReference type="SAM" id="MobiDB-lite"/>
    </source>
</evidence>
<dbReference type="EMBL" id="JAXAVU010000014">
    <property type="protein sequence ID" value="MDX8147547.1"/>
    <property type="molecule type" value="Genomic_DNA"/>
</dbReference>
<feature type="region of interest" description="Disordered" evidence="2">
    <location>
        <begin position="57"/>
        <end position="78"/>
    </location>
</feature>
<dbReference type="Gene3D" id="3.40.50.2300">
    <property type="match status" value="1"/>
</dbReference>
<keyword evidence="1" id="KW-0597">Phosphoprotein</keyword>
<proteinExistence type="predicted"/>
<keyword evidence="5" id="KW-1185">Reference proteome</keyword>
<feature type="modified residue" description="4-aspartylphosphate" evidence="1">
    <location>
        <position position="53"/>
    </location>
</feature>
<reference evidence="4 5" key="1">
    <citation type="submission" date="2023-11" db="EMBL/GenBank/DDBJ databases">
        <title>Lentzea sokolovensis, sp. nov., Lentzea kristufkii, sp. nov., and Lentzea miocenensis, sp. nov., rare actinobacteria from Sokolov Coal Basin, Miocene lacustrine sediment, Czech Republic.</title>
        <authorList>
            <person name="Lara A."/>
            <person name="Kotroba L."/>
            <person name="Nouioui I."/>
            <person name="Neumann-Schaal M."/>
            <person name="Mast Y."/>
            <person name="Chronakova A."/>
        </authorList>
    </citation>
    <scope>NUCLEOTIDE SEQUENCE [LARGE SCALE GENOMIC DNA]</scope>
    <source>
        <strain evidence="4 5">BCCO 10_0061</strain>
    </source>
</reference>
<dbReference type="Pfam" id="PF00072">
    <property type="entry name" value="Response_reg"/>
    <property type="match status" value="1"/>
</dbReference>
<organism evidence="4 5">
    <name type="scientific">Lentzea sokolovensis</name>
    <dbReference type="NCBI Taxonomy" id="3095429"/>
    <lineage>
        <taxon>Bacteria</taxon>
        <taxon>Bacillati</taxon>
        <taxon>Actinomycetota</taxon>
        <taxon>Actinomycetes</taxon>
        <taxon>Pseudonocardiales</taxon>
        <taxon>Pseudonocardiaceae</taxon>
        <taxon>Lentzea</taxon>
    </lineage>
</organism>
<dbReference type="InterPro" id="IPR001789">
    <property type="entry name" value="Sig_transdc_resp-reg_receiver"/>
</dbReference>
<dbReference type="RefSeq" id="WP_319979597.1">
    <property type="nucleotide sequence ID" value="NZ_JAXAVU010000014.1"/>
</dbReference>
<sequence>MVRVIVVDDEELVRSGFRLILRAAGDIEVVATVTGAQAVEEVSLHRPDVVPLDIRCSRRSTPTSTSRRRCGRARPGSC</sequence>
<comment type="caution">
    <text evidence="4">The sequence shown here is derived from an EMBL/GenBank/DDBJ whole genome shotgun (WGS) entry which is preliminary data.</text>
</comment>
<dbReference type="InterPro" id="IPR011006">
    <property type="entry name" value="CheY-like_superfamily"/>
</dbReference>
<dbReference type="PROSITE" id="PS50110">
    <property type="entry name" value="RESPONSE_REGULATORY"/>
    <property type="match status" value="1"/>
</dbReference>
<evidence type="ECO:0000313" key="5">
    <source>
        <dbReference type="Proteomes" id="UP001285352"/>
    </source>
</evidence>
<accession>A0ABU4V6Y2</accession>
<reference evidence="4 5" key="2">
    <citation type="submission" date="2023-11" db="EMBL/GenBank/DDBJ databases">
        <authorList>
            <person name="Lara A.C."/>
            <person name="Chronakova A."/>
        </authorList>
    </citation>
    <scope>NUCLEOTIDE SEQUENCE [LARGE SCALE GENOMIC DNA]</scope>
    <source>
        <strain evidence="4 5">BCCO 10_0061</strain>
    </source>
</reference>
<feature type="domain" description="Response regulatory" evidence="3">
    <location>
        <begin position="3"/>
        <end position="78"/>
    </location>
</feature>